<dbReference type="RefSeq" id="XP_009787926.1">
    <property type="nucleotide sequence ID" value="XM_009789624.1"/>
</dbReference>
<keyword evidence="1" id="KW-1133">Transmembrane helix</keyword>
<feature type="non-terminal residue" evidence="3">
    <location>
        <position position="95"/>
    </location>
</feature>
<organism evidence="2 3">
    <name type="scientific">Nicotiana sylvestris</name>
    <name type="common">Wood tobacco</name>
    <name type="synonym">South American tobacco</name>
    <dbReference type="NCBI Taxonomy" id="4096"/>
    <lineage>
        <taxon>Eukaryota</taxon>
        <taxon>Viridiplantae</taxon>
        <taxon>Streptophyta</taxon>
        <taxon>Embryophyta</taxon>
        <taxon>Tracheophyta</taxon>
        <taxon>Spermatophyta</taxon>
        <taxon>Magnoliopsida</taxon>
        <taxon>eudicotyledons</taxon>
        <taxon>Gunneridae</taxon>
        <taxon>Pentapetalae</taxon>
        <taxon>asterids</taxon>
        <taxon>lamiids</taxon>
        <taxon>Solanales</taxon>
        <taxon>Solanaceae</taxon>
        <taxon>Nicotianoideae</taxon>
        <taxon>Nicotianeae</taxon>
        <taxon>Nicotiana</taxon>
    </lineage>
</organism>
<keyword evidence="1" id="KW-0472">Membrane</keyword>
<sequence length="95" mass="10437">MNLTTAFVGTTFWKSSEGIQMEYIAVFLASLFPGALVAFNHELLLALSKVSALRIYCAGVWHNAALCAVCAWALFVEPLILSPFYIHDEGPMVLD</sequence>
<dbReference type="GO" id="GO:0016020">
    <property type="term" value="C:membrane"/>
    <property type="evidence" value="ECO:0007669"/>
    <property type="project" value="InterPro"/>
</dbReference>
<proteinExistence type="predicted"/>
<dbReference type="GO" id="GO:0004222">
    <property type="term" value="F:metalloendopeptidase activity"/>
    <property type="evidence" value="ECO:0007669"/>
    <property type="project" value="InterPro"/>
</dbReference>
<dbReference type="GO" id="GO:0031293">
    <property type="term" value="P:membrane protein intracellular domain proteolysis"/>
    <property type="evidence" value="ECO:0007669"/>
    <property type="project" value="TreeGrafter"/>
</dbReference>
<dbReference type="PANTHER" id="PTHR13325:SF3">
    <property type="entry name" value="MEMBRANE-BOUND TRANSCRIPTION FACTOR SITE-2 PROTEASE"/>
    <property type="match status" value="1"/>
</dbReference>
<reference evidence="3" key="2">
    <citation type="submission" date="2025-08" db="UniProtKB">
        <authorList>
            <consortium name="RefSeq"/>
        </authorList>
    </citation>
    <scope>IDENTIFICATION</scope>
    <source>
        <tissue evidence="3">Leaf</tissue>
    </source>
</reference>
<name>A0A1U7XE47_NICSY</name>
<feature type="transmembrane region" description="Helical" evidence="1">
    <location>
        <begin position="23"/>
        <end position="41"/>
    </location>
</feature>
<dbReference type="GO" id="GO:0005737">
    <property type="term" value="C:cytoplasm"/>
    <property type="evidence" value="ECO:0007669"/>
    <property type="project" value="TreeGrafter"/>
</dbReference>
<evidence type="ECO:0000313" key="2">
    <source>
        <dbReference type="Proteomes" id="UP000189701"/>
    </source>
</evidence>
<dbReference type="PANTHER" id="PTHR13325">
    <property type="entry name" value="PROTEASE M50 MEMBRANE-BOUND TRANSCRIPTION FACTOR SITE 2 PROTEASE"/>
    <property type="match status" value="1"/>
</dbReference>
<dbReference type="InterPro" id="IPR001193">
    <property type="entry name" value="MBTPS2"/>
</dbReference>
<evidence type="ECO:0000313" key="3">
    <source>
        <dbReference type="RefSeq" id="XP_009787926.1"/>
    </source>
</evidence>
<dbReference type="GO" id="GO:1905897">
    <property type="term" value="P:regulation of response to endoplasmic reticulum stress"/>
    <property type="evidence" value="ECO:0007669"/>
    <property type="project" value="TreeGrafter"/>
</dbReference>
<dbReference type="AlphaFoldDB" id="A0A1U7XE47"/>
<dbReference type="Proteomes" id="UP000189701">
    <property type="component" value="Unplaced"/>
</dbReference>
<keyword evidence="1" id="KW-0812">Transmembrane</keyword>
<protein>
    <submittedName>
        <fullName evidence="3">Membrane-bound transcription factor site-2 protease-like</fullName>
    </submittedName>
</protein>
<dbReference type="eggNOG" id="KOG2921">
    <property type="taxonomic scope" value="Eukaryota"/>
</dbReference>
<dbReference type="STRING" id="4096.A0A1U7XE47"/>
<evidence type="ECO:0000256" key="1">
    <source>
        <dbReference type="SAM" id="Phobius"/>
    </source>
</evidence>
<accession>A0A1U7XE47</accession>
<gene>
    <name evidence="3" type="primary">LOC104235800</name>
</gene>
<keyword evidence="2" id="KW-1185">Reference proteome</keyword>
<feature type="transmembrane region" description="Helical" evidence="1">
    <location>
        <begin position="53"/>
        <end position="75"/>
    </location>
</feature>
<reference evidence="2" key="1">
    <citation type="journal article" date="2013" name="Genome Biol.">
        <title>Reference genomes and transcriptomes of Nicotiana sylvestris and Nicotiana tomentosiformis.</title>
        <authorList>
            <person name="Sierro N."/>
            <person name="Battey J.N."/>
            <person name="Ouadi S."/>
            <person name="Bovet L."/>
            <person name="Goepfert S."/>
            <person name="Bakaher N."/>
            <person name="Peitsch M.C."/>
            <person name="Ivanov N.V."/>
        </authorList>
    </citation>
    <scope>NUCLEOTIDE SEQUENCE [LARGE SCALE GENOMIC DNA]</scope>
</reference>